<evidence type="ECO:0000256" key="11">
    <source>
        <dbReference type="ARBA" id="ARBA00023136"/>
    </source>
</evidence>
<dbReference type="PROSITE" id="PS00198">
    <property type="entry name" value="4FE4S_FER_1"/>
    <property type="match status" value="2"/>
</dbReference>
<keyword evidence="9" id="KW-0520">NAD</keyword>
<keyword evidence="4" id="KW-0479">Metal-binding</keyword>
<evidence type="ECO:0000256" key="12">
    <source>
        <dbReference type="SAM" id="MobiDB-lite"/>
    </source>
</evidence>
<evidence type="ECO:0000259" key="13">
    <source>
        <dbReference type="PROSITE" id="PS51379"/>
    </source>
</evidence>
<keyword evidence="1" id="KW-1003">Cell membrane</keyword>
<proteinExistence type="predicted"/>
<feature type="region of interest" description="Disordered" evidence="12">
    <location>
        <begin position="103"/>
        <end position="139"/>
    </location>
</feature>
<protein>
    <submittedName>
        <fullName evidence="14">4Fe-4S ferredoxin iron-sulfur binding domain-containing protein</fullName>
    </submittedName>
</protein>
<dbReference type="InterPro" id="IPR010226">
    <property type="entry name" value="NADH_quinone_OxRdtase_chainI"/>
</dbReference>
<keyword evidence="6" id="KW-1278">Translocase</keyword>
<dbReference type="EMBL" id="ATHI01000028">
    <property type="protein sequence ID" value="EPR31591.1"/>
    <property type="molecule type" value="Genomic_DNA"/>
</dbReference>
<accession>S7T4P1</accession>
<evidence type="ECO:0000313" key="15">
    <source>
        <dbReference type="Proteomes" id="UP000014975"/>
    </source>
</evidence>
<dbReference type="GO" id="GO:0046872">
    <property type="term" value="F:metal ion binding"/>
    <property type="evidence" value="ECO:0007669"/>
    <property type="project" value="UniProtKB-KW"/>
</dbReference>
<dbReference type="Gene3D" id="3.30.70.3270">
    <property type="match status" value="1"/>
</dbReference>
<dbReference type="PANTHER" id="PTHR10849">
    <property type="entry name" value="NADH DEHYDROGENASE UBIQUINONE IRON-SULFUR PROTEIN 8, MITOCHONDRIAL"/>
    <property type="match status" value="1"/>
</dbReference>
<sequence length="139" mass="15531">MAFMTTNVLKNLVGRYSTRLYPITTRAAFDAYRGELYNEIEKCIFCQNCARKCPSQCISVDKEIGTWVCDPFACVYCGLCVEACPVNCLHMKSAWRHVATGREMIEMQGTPPKPKKKKTEDAAAPAEDAEAKAKKPAKK</sequence>
<evidence type="ECO:0000256" key="4">
    <source>
        <dbReference type="ARBA" id="ARBA00022723"/>
    </source>
</evidence>
<dbReference type="RefSeq" id="WP_020887612.1">
    <property type="nucleotide sequence ID" value="NZ_ATHI01000028.1"/>
</dbReference>
<keyword evidence="7" id="KW-0408">Iron</keyword>
<evidence type="ECO:0000256" key="8">
    <source>
        <dbReference type="ARBA" id="ARBA00023014"/>
    </source>
</evidence>
<evidence type="ECO:0000256" key="2">
    <source>
        <dbReference type="ARBA" id="ARBA00022485"/>
    </source>
</evidence>
<keyword evidence="5" id="KW-0677">Repeat</keyword>
<keyword evidence="11" id="KW-0472">Membrane</keyword>
<evidence type="ECO:0000256" key="3">
    <source>
        <dbReference type="ARBA" id="ARBA00022719"/>
    </source>
</evidence>
<dbReference type="GO" id="GO:0016651">
    <property type="term" value="F:oxidoreductase activity, acting on NAD(P)H"/>
    <property type="evidence" value="ECO:0007669"/>
    <property type="project" value="InterPro"/>
</dbReference>
<dbReference type="GO" id="GO:0048038">
    <property type="term" value="F:quinone binding"/>
    <property type="evidence" value="ECO:0007669"/>
    <property type="project" value="UniProtKB-KW"/>
</dbReference>
<feature type="domain" description="4Fe-4S ferredoxin-type" evidence="13">
    <location>
        <begin position="65"/>
        <end position="94"/>
    </location>
</feature>
<evidence type="ECO:0000313" key="14">
    <source>
        <dbReference type="EMBL" id="EPR31591.1"/>
    </source>
</evidence>
<dbReference type="PATRIC" id="fig|1121439.3.peg.2284"/>
<dbReference type="InterPro" id="IPR017900">
    <property type="entry name" value="4Fe4S_Fe_S_CS"/>
</dbReference>
<keyword evidence="8" id="KW-0411">Iron-sulfur</keyword>
<name>S7T4P1_9BACT</name>
<dbReference type="eggNOG" id="COG1143">
    <property type="taxonomic scope" value="Bacteria"/>
</dbReference>
<keyword evidence="3" id="KW-0874">Quinone</keyword>
<keyword evidence="15" id="KW-1185">Reference proteome</keyword>
<keyword evidence="10" id="KW-0830">Ubiquinone</keyword>
<gene>
    <name evidence="14" type="ORF">dsat_0915</name>
</gene>
<keyword evidence="2" id="KW-0004">4Fe-4S</keyword>
<dbReference type="Pfam" id="PF12838">
    <property type="entry name" value="Fer4_7"/>
    <property type="match status" value="1"/>
</dbReference>
<organism evidence="14 15">
    <name type="scientific">Alkalidesulfovibrio alkalitolerans DSM 16529</name>
    <dbReference type="NCBI Taxonomy" id="1121439"/>
    <lineage>
        <taxon>Bacteria</taxon>
        <taxon>Pseudomonadati</taxon>
        <taxon>Thermodesulfobacteriota</taxon>
        <taxon>Desulfovibrionia</taxon>
        <taxon>Desulfovibrionales</taxon>
        <taxon>Desulfovibrionaceae</taxon>
        <taxon>Alkalidesulfovibrio</taxon>
    </lineage>
</organism>
<dbReference type="STRING" id="1121439.dsat_0915"/>
<dbReference type="PROSITE" id="PS51379">
    <property type="entry name" value="4FE4S_FER_2"/>
    <property type="match status" value="2"/>
</dbReference>
<evidence type="ECO:0000256" key="6">
    <source>
        <dbReference type="ARBA" id="ARBA00022967"/>
    </source>
</evidence>
<evidence type="ECO:0000256" key="1">
    <source>
        <dbReference type="ARBA" id="ARBA00022475"/>
    </source>
</evidence>
<dbReference type="Proteomes" id="UP000014975">
    <property type="component" value="Unassembled WGS sequence"/>
</dbReference>
<dbReference type="PANTHER" id="PTHR10849:SF24">
    <property type="entry name" value="NADH-QUINONE OXIDOREDUCTASE SUBUNIT I 2"/>
    <property type="match status" value="1"/>
</dbReference>
<dbReference type="OrthoDB" id="9808559at2"/>
<evidence type="ECO:0000256" key="9">
    <source>
        <dbReference type="ARBA" id="ARBA00023027"/>
    </source>
</evidence>
<dbReference type="SUPFAM" id="SSF54862">
    <property type="entry name" value="4Fe-4S ferredoxins"/>
    <property type="match status" value="1"/>
</dbReference>
<feature type="domain" description="4Fe-4S ferredoxin-type" evidence="13">
    <location>
        <begin position="33"/>
        <end position="63"/>
    </location>
</feature>
<dbReference type="InterPro" id="IPR017896">
    <property type="entry name" value="4Fe4S_Fe-S-bd"/>
</dbReference>
<evidence type="ECO:0000256" key="5">
    <source>
        <dbReference type="ARBA" id="ARBA00022737"/>
    </source>
</evidence>
<evidence type="ECO:0000256" key="7">
    <source>
        <dbReference type="ARBA" id="ARBA00023004"/>
    </source>
</evidence>
<comment type="caution">
    <text evidence="14">The sequence shown here is derived from an EMBL/GenBank/DDBJ whole genome shotgun (WGS) entry which is preliminary data.</text>
</comment>
<reference evidence="14 15" key="1">
    <citation type="journal article" date="2013" name="Genome Announc.">
        <title>Draft genome sequences for three mercury-methylating, sulfate-reducing bacteria.</title>
        <authorList>
            <person name="Brown S.D."/>
            <person name="Hurt R.A.Jr."/>
            <person name="Gilmour C.C."/>
            <person name="Elias D.A."/>
        </authorList>
    </citation>
    <scope>NUCLEOTIDE SEQUENCE [LARGE SCALE GENOMIC DNA]</scope>
    <source>
        <strain evidence="14 15">DSM 16529</strain>
    </source>
</reference>
<dbReference type="AlphaFoldDB" id="S7T4P1"/>
<dbReference type="GO" id="GO:0051539">
    <property type="term" value="F:4 iron, 4 sulfur cluster binding"/>
    <property type="evidence" value="ECO:0007669"/>
    <property type="project" value="UniProtKB-KW"/>
</dbReference>
<evidence type="ECO:0000256" key="10">
    <source>
        <dbReference type="ARBA" id="ARBA00023075"/>
    </source>
</evidence>
<dbReference type="GO" id="GO:0016020">
    <property type="term" value="C:membrane"/>
    <property type="evidence" value="ECO:0007669"/>
    <property type="project" value="InterPro"/>
</dbReference>